<comment type="caution">
    <text evidence="9">The sequence shown here is derived from an EMBL/GenBank/DDBJ whole genome shotgun (WGS) entry which is preliminary data.</text>
</comment>
<dbReference type="CDD" id="cd06579">
    <property type="entry name" value="TM_PBP1_transp_AraH_like"/>
    <property type="match status" value="1"/>
</dbReference>
<dbReference type="Proteomes" id="UP000004893">
    <property type="component" value="Unassembled WGS sequence"/>
</dbReference>
<keyword evidence="2" id="KW-0813">Transport</keyword>
<dbReference type="eggNOG" id="COG1172">
    <property type="taxonomic scope" value="Bacteria"/>
</dbReference>
<evidence type="ECO:0000313" key="9">
    <source>
        <dbReference type="EMBL" id="EEG72525.1"/>
    </source>
</evidence>
<evidence type="ECO:0000256" key="1">
    <source>
        <dbReference type="ARBA" id="ARBA00004651"/>
    </source>
</evidence>
<accession>C0C5Z1</accession>
<feature type="transmembrane region" description="Helical" evidence="8">
    <location>
        <begin position="213"/>
        <end position="232"/>
    </location>
</feature>
<feature type="transmembrane region" description="Helical" evidence="8">
    <location>
        <begin position="160"/>
        <end position="182"/>
    </location>
</feature>
<dbReference type="PANTHER" id="PTHR32196">
    <property type="entry name" value="ABC TRANSPORTER PERMEASE PROTEIN YPHD-RELATED-RELATED"/>
    <property type="match status" value="1"/>
</dbReference>
<proteinExistence type="predicted"/>
<keyword evidence="6 8" id="KW-1133">Transmembrane helix</keyword>
<dbReference type="Pfam" id="PF02653">
    <property type="entry name" value="BPD_transp_2"/>
    <property type="match status" value="1"/>
</dbReference>
<dbReference type="GO" id="GO:0022857">
    <property type="term" value="F:transmembrane transporter activity"/>
    <property type="evidence" value="ECO:0007669"/>
    <property type="project" value="InterPro"/>
</dbReference>
<feature type="transmembrane region" description="Helical" evidence="8">
    <location>
        <begin position="90"/>
        <end position="113"/>
    </location>
</feature>
<evidence type="ECO:0000256" key="4">
    <source>
        <dbReference type="ARBA" id="ARBA00022519"/>
    </source>
</evidence>
<dbReference type="PANTHER" id="PTHR32196:SF21">
    <property type="entry name" value="ABC TRANSPORTER PERMEASE PROTEIN YPHD-RELATED"/>
    <property type="match status" value="1"/>
</dbReference>
<evidence type="ECO:0000256" key="6">
    <source>
        <dbReference type="ARBA" id="ARBA00022989"/>
    </source>
</evidence>
<name>C0C5Z1_9FIRM</name>
<feature type="transmembrane region" description="Helical" evidence="8">
    <location>
        <begin position="13"/>
        <end position="30"/>
    </location>
</feature>
<keyword evidence="10" id="KW-1185">Reference proteome</keyword>
<dbReference type="InterPro" id="IPR001851">
    <property type="entry name" value="ABC_transp_permease"/>
</dbReference>
<gene>
    <name evidence="9" type="ORF">CLOHYLEM_07528</name>
</gene>
<evidence type="ECO:0000256" key="3">
    <source>
        <dbReference type="ARBA" id="ARBA00022475"/>
    </source>
</evidence>
<reference evidence="9" key="1">
    <citation type="submission" date="2009-02" db="EMBL/GenBank/DDBJ databases">
        <authorList>
            <person name="Fulton L."/>
            <person name="Clifton S."/>
            <person name="Fulton B."/>
            <person name="Xu J."/>
            <person name="Minx P."/>
            <person name="Pepin K.H."/>
            <person name="Johnson M."/>
            <person name="Bhonagiri V."/>
            <person name="Nash W.E."/>
            <person name="Mardis E.R."/>
            <person name="Wilson R.K."/>
        </authorList>
    </citation>
    <scope>NUCLEOTIDE SEQUENCE [LARGE SCALE GENOMIC DNA]</scope>
    <source>
        <strain evidence="9">DSM 15053</strain>
    </source>
</reference>
<dbReference type="RefSeq" id="WP_006444874.1">
    <property type="nucleotide sequence ID" value="NZ_CP036524.1"/>
</dbReference>
<evidence type="ECO:0000313" key="10">
    <source>
        <dbReference type="Proteomes" id="UP000004893"/>
    </source>
</evidence>
<comment type="subcellular location">
    <subcellularLocation>
        <location evidence="1">Cell membrane</location>
        <topology evidence="1">Multi-pass membrane protein</topology>
    </subcellularLocation>
</comment>
<keyword evidence="3" id="KW-1003">Cell membrane</keyword>
<reference evidence="9" key="2">
    <citation type="submission" date="2013-06" db="EMBL/GenBank/DDBJ databases">
        <title>Draft genome sequence of Clostridium hylemonae (DSM 15053).</title>
        <authorList>
            <person name="Sudarsanam P."/>
            <person name="Ley R."/>
            <person name="Guruge J."/>
            <person name="Turnbaugh P.J."/>
            <person name="Mahowald M."/>
            <person name="Liep D."/>
            <person name="Gordon J."/>
        </authorList>
    </citation>
    <scope>NUCLEOTIDE SEQUENCE</scope>
    <source>
        <strain evidence="9">DSM 15053</strain>
    </source>
</reference>
<sequence length="328" mass="34894">MEREGKVKKAVKMLSRWIALMAIVVLMSLLESSFSTFDNVMTIFRQTSMLTIMSVGMLFVLLTGAIDLSVSGILSFVGVFTALAATKMALPLPAAVFLGLVCSALFGLLNGFIVTKTRIPALIGTLAMQQVILGISYTICGGKPVYGISPSFKQIARAMLFGIIPIPIVITVVVLALGEFLLKKTYLGHYFYAVGSNEEATRLSGIDTDSVRIAAYTMNGFLAGVAGIIMLARVNSGQPKAGSGYEMEVLTAVVVGGVRITGGEGRISSVIVGSLIMGFLSNGMVILGFNEYYQILIKGLVLLFAVGIDSMQRTGAGGRRKKIKSYKA</sequence>
<dbReference type="GO" id="GO:0005886">
    <property type="term" value="C:plasma membrane"/>
    <property type="evidence" value="ECO:0007669"/>
    <property type="project" value="UniProtKB-SubCell"/>
</dbReference>
<dbReference type="AlphaFoldDB" id="C0C5Z1"/>
<organism evidence="9 10">
    <name type="scientific">[Clostridium] hylemonae DSM 15053</name>
    <dbReference type="NCBI Taxonomy" id="553973"/>
    <lineage>
        <taxon>Bacteria</taxon>
        <taxon>Bacillati</taxon>
        <taxon>Bacillota</taxon>
        <taxon>Clostridia</taxon>
        <taxon>Lachnospirales</taxon>
        <taxon>Lachnospiraceae</taxon>
    </lineage>
</organism>
<dbReference type="STRING" id="553973.CLOHYLEM_07528"/>
<keyword evidence="4" id="KW-0997">Cell inner membrane</keyword>
<evidence type="ECO:0000256" key="2">
    <source>
        <dbReference type="ARBA" id="ARBA00022448"/>
    </source>
</evidence>
<dbReference type="OrthoDB" id="9789111at2"/>
<evidence type="ECO:0000256" key="7">
    <source>
        <dbReference type="ARBA" id="ARBA00023136"/>
    </source>
</evidence>
<evidence type="ECO:0000256" key="5">
    <source>
        <dbReference type="ARBA" id="ARBA00022692"/>
    </source>
</evidence>
<dbReference type="EMBL" id="ABYI02000041">
    <property type="protein sequence ID" value="EEG72525.1"/>
    <property type="molecule type" value="Genomic_DNA"/>
</dbReference>
<protein>
    <submittedName>
        <fullName evidence="9">Branched-chain amino acid ABC transporter, permease protein</fullName>
    </submittedName>
</protein>
<keyword evidence="5 8" id="KW-0812">Transmembrane</keyword>
<keyword evidence="7 8" id="KW-0472">Membrane</keyword>
<feature type="transmembrane region" description="Helical" evidence="8">
    <location>
        <begin position="50"/>
        <end position="83"/>
    </location>
</feature>
<dbReference type="HOGENOM" id="CLU_028880_2_2_9"/>
<feature type="transmembrane region" description="Helical" evidence="8">
    <location>
        <begin position="269"/>
        <end position="289"/>
    </location>
</feature>
<feature type="transmembrane region" description="Helical" evidence="8">
    <location>
        <begin position="119"/>
        <end position="139"/>
    </location>
</feature>
<evidence type="ECO:0000256" key="8">
    <source>
        <dbReference type="SAM" id="Phobius"/>
    </source>
</evidence>